<evidence type="ECO:0000313" key="2">
    <source>
        <dbReference type="Proteomes" id="UP001367508"/>
    </source>
</evidence>
<reference evidence="1 2" key="1">
    <citation type="submission" date="2024-01" db="EMBL/GenBank/DDBJ databases">
        <title>The genomes of 5 underutilized Papilionoideae crops provide insights into root nodulation and disease resistanc.</title>
        <authorList>
            <person name="Jiang F."/>
        </authorList>
    </citation>
    <scope>NUCLEOTIDE SEQUENCE [LARGE SCALE GENOMIC DNA]</scope>
    <source>
        <strain evidence="1">LVBAO_FW01</strain>
        <tissue evidence="1">Leaves</tissue>
    </source>
</reference>
<organism evidence="1 2">
    <name type="scientific">Canavalia gladiata</name>
    <name type="common">Sword bean</name>
    <name type="synonym">Dolichos gladiatus</name>
    <dbReference type="NCBI Taxonomy" id="3824"/>
    <lineage>
        <taxon>Eukaryota</taxon>
        <taxon>Viridiplantae</taxon>
        <taxon>Streptophyta</taxon>
        <taxon>Embryophyta</taxon>
        <taxon>Tracheophyta</taxon>
        <taxon>Spermatophyta</taxon>
        <taxon>Magnoliopsida</taxon>
        <taxon>eudicotyledons</taxon>
        <taxon>Gunneridae</taxon>
        <taxon>Pentapetalae</taxon>
        <taxon>rosids</taxon>
        <taxon>fabids</taxon>
        <taxon>Fabales</taxon>
        <taxon>Fabaceae</taxon>
        <taxon>Papilionoideae</taxon>
        <taxon>50 kb inversion clade</taxon>
        <taxon>NPAAA clade</taxon>
        <taxon>indigoferoid/millettioid clade</taxon>
        <taxon>Phaseoleae</taxon>
        <taxon>Canavalia</taxon>
    </lineage>
</organism>
<dbReference type="Proteomes" id="UP001367508">
    <property type="component" value="Unassembled WGS sequence"/>
</dbReference>
<comment type="caution">
    <text evidence="1">The sequence shown here is derived from an EMBL/GenBank/DDBJ whole genome shotgun (WGS) entry which is preliminary data.</text>
</comment>
<proteinExistence type="predicted"/>
<evidence type="ECO:0000313" key="1">
    <source>
        <dbReference type="EMBL" id="KAK7323601.1"/>
    </source>
</evidence>
<protein>
    <submittedName>
        <fullName evidence="1">Uncharacterized protein</fullName>
    </submittedName>
</protein>
<dbReference type="AlphaFoldDB" id="A0AAN9Q656"/>
<keyword evidence="2" id="KW-1185">Reference proteome</keyword>
<name>A0AAN9Q656_CANGL</name>
<dbReference type="EMBL" id="JAYMYQ010000006">
    <property type="protein sequence ID" value="KAK7323601.1"/>
    <property type="molecule type" value="Genomic_DNA"/>
</dbReference>
<accession>A0AAN9Q656</accession>
<gene>
    <name evidence="1" type="ORF">VNO77_27080</name>
</gene>
<sequence length="324" mass="36205">MGMSSILHGQAMGVEHDHLCLGSFSRLQSHGIPLRLPRTSASIVFVIQPDYCIGIALRSIHCINLFHLVHGSRYTISMKIEDRGSLCEHEDDAYIAKLVLVRITTMTDPLKQRHTQSARINEVDLLFFLAAEPNLDHRIMRVALDALWDPHAPRKVALHGFDMASPSEGNSYDHLQSLLINLLLVKNMERFEPFIPPTQNFLGLDRDSRHSPSHLMPSRCHLPTGWCNHLPGHDKLVRRPHAGVSQERGSGAILYGDAVSYQASGLLLVDVLLALKGEDLQFGGLDLLLSQLVERRDLDRGEHSPEKLPALPLTIPFSLFVLSE</sequence>